<dbReference type="EMBL" id="QDKJ01000002">
    <property type="protein sequence ID" value="PWC14852.1"/>
    <property type="molecule type" value="Genomic_DNA"/>
</dbReference>
<dbReference type="Pfam" id="PF01144">
    <property type="entry name" value="CoA_trans"/>
    <property type="match status" value="1"/>
</dbReference>
<dbReference type="PANTHER" id="PTHR13707">
    <property type="entry name" value="KETOACID-COENZYME A TRANSFERASE"/>
    <property type="match status" value="1"/>
</dbReference>
<dbReference type="GO" id="GO:0008410">
    <property type="term" value="F:CoA-transferase activity"/>
    <property type="evidence" value="ECO:0007669"/>
    <property type="project" value="InterPro"/>
</dbReference>
<dbReference type="OrthoDB" id="9777193at2"/>
<evidence type="ECO:0000313" key="3">
    <source>
        <dbReference type="Proteomes" id="UP000245138"/>
    </source>
</evidence>
<dbReference type="SMART" id="SM00882">
    <property type="entry name" value="CoA_trans"/>
    <property type="match status" value="1"/>
</dbReference>
<dbReference type="Gene3D" id="3.40.1080.10">
    <property type="entry name" value="Glutaconate Coenzyme A-transferase"/>
    <property type="match status" value="1"/>
</dbReference>
<dbReference type="InterPro" id="IPR037171">
    <property type="entry name" value="NagB/RpiA_transferase-like"/>
</dbReference>
<organism evidence="2 3">
    <name type="scientific">Brenneria roseae subsp. americana</name>
    <dbReference type="NCBI Taxonomy" id="1508507"/>
    <lineage>
        <taxon>Bacteria</taxon>
        <taxon>Pseudomonadati</taxon>
        <taxon>Pseudomonadota</taxon>
        <taxon>Gammaproteobacteria</taxon>
        <taxon>Enterobacterales</taxon>
        <taxon>Pectobacteriaceae</taxon>
        <taxon>Brenneria</taxon>
    </lineage>
</organism>
<dbReference type="AlphaFoldDB" id="A0A2U1TZS9"/>
<dbReference type="Proteomes" id="UP000245138">
    <property type="component" value="Unassembled WGS sequence"/>
</dbReference>
<reference evidence="2 3" key="1">
    <citation type="submission" date="2018-04" db="EMBL/GenBank/DDBJ databases">
        <title>Brenneria corticis sp.nov.</title>
        <authorList>
            <person name="Li Y."/>
        </authorList>
    </citation>
    <scope>NUCLEOTIDE SEQUENCE [LARGE SCALE GENOMIC DNA]</scope>
    <source>
        <strain evidence="2 3">LMG 27715</strain>
    </source>
</reference>
<comment type="caution">
    <text evidence="2">The sequence shown here is derived from an EMBL/GenBank/DDBJ whole genome shotgun (WGS) entry which is preliminary data.</text>
</comment>
<dbReference type="NCBIfam" id="TIGR02429">
    <property type="entry name" value="pcaI_scoA_fam"/>
    <property type="match status" value="1"/>
</dbReference>
<keyword evidence="1" id="KW-0808">Transferase</keyword>
<keyword evidence="3" id="KW-1185">Reference proteome</keyword>
<gene>
    <name evidence="2" type="ORF">B4923_02055</name>
</gene>
<proteinExistence type="predicted"/>
<dbReference type="PANTHER" id="PTHR13707:SF60">
    <property type="entry name" value="ACETATE COA-TRANSFERASE SUBUNIT ALPHA"/>
    <property type="match status" value="1"/>
</dbReference>
<dbReference type="InterPro" id="IPR012792">
    <property type="entry name" value="3-oxoacid_CoA-transf_A"/>
</dbReference>
<dbReference type="InterPro" id="IPR004165">
    <property type="entry name" value="CoA_trans_fam_I"/>
</dbReference>
<accession>A0A2U1TZS9</accession>
<name>A0A2U1TZS9_9GAMM</name>
<protein>
    <submittedName>
        <fullName evidence="2">Branched-chain amino acid dehydrogenase</fullName>
    </submittedName>
</protein>
<dbReference type="SUPFAM" id="SSF100950">
    <property type="entry name" value="NagB/RpiA/CoA transferase-like"/>
    <property type="match status" value="1"/>
</dbReference>
<evidence type="ECO:0000313" key="2">
    <source>
        <dbReference type="EMBL" id="PWC14852.1"/>
    </source>
</evidence>
<sequence length="222" mass="23551">MMLGKFASTDDITSLFKDGQTLMCGGFANHGVPNRLIQCVIDSGARHFTLISNDSGDADLTIGRLIHHGLVDKLIASHIGRNTETVALVAAGKIELELVPQGSLAERMRCGGSGLGGVLTKTGIGTMVEEGKQSVMVNGERYLLETALQADIGLVRARTADPLGNLTYRGTMRNFNPLVAKAACLTLVDADMLVDVDELGVDSIITPGAYVDKILTLQGERL</sequence>
<evidence type="ECO:0000256" key="1">
    <source>
        <dbReference type="ARBA" id="ARBA00022679"/>
    </source>
</evidence>